<dbReference type="PANTHER" id="PTHR12558:SF13">
    <property type="entry name" value="CELL DIVISION CYCLE PROTEIN 27 HOMOLOG"/>
    <property type="match status" value="1"/>
</dbReference>
<accession>A0A2N5ZA76</accession>
<dbReference type="SUPFAM" id="SSF48452">
    <property type="entry name" value="TPR-like"/>
    <property type="match status" value="1"/>
</dbReference>
<gene>
    <name evidence="1" type="ORF">C0601_12570</name>
</gene>
<comment type="caution">
    <text evidence="1">The sequence shown here is derived from an EMBL/GenBank/DDBJ whole genome shotgun (WGS) entry which is preliminary data.</text>
</comment>
<dbReference type="AlphaFoldDB" id="A0A2N5ZA76"/>
<dbReference type="Gene3D" id="1.25.40.10">
    <property type="entry name" value="Tetratricopeptide repeat domain"/>
    <property type="match status" value="3"/>
</dbReference>
<dbReference type="PANTHER" id="PTHR12558">
    <property type="entry name" value="CELL DIVISION CYCLE 16,23,27"/>
    <property type="match status" value="1"/>
</dbReference>
<dbReference type="Gene3D" id="3.40.50.1110">
    <property type="entry name" value="SGNH hydrolase"/>
    <property type="match status" value="1"/>
</dbReference>
<dbReference type="SUPFAM" id="SSF81901">
    <property type="entry name" value="HCP-like"/>
    <property type="match status" value="1"/>
</dbReference>
<dbReference type="Pfam" id="PF13181">
    <property type="entry name" value="TPR_8"/>
    <property type="match status" value="1"/>
</dbReference>
<dbReference type="EMBL" id="PKTG01000136">
    <property type="protein sequence ID" value="PLX15567.1"/>
    <property type="molecule type" value="Genomic_DNA"/>
</dbReference>
<dbReference type="InterPro" id="IPR019734">
    <property type="entry name" value="TPR_rpt"/>
</dbReference>
<evidence type="ECO:0000313" key="2">
    <source>
        <dbReference type="Proteomes" id="UP000234857"/>
    </source>
</evidence>
<protein>
    <submittedName>
        <fullName evidence="1">Uncharacterized protein</fullName>
    </submittedName>
</protein>
<name>A0A2N5ZA76_MUIH1</name>
<reference evidence="1 2" key="1">
    <citation type="submission" date="2017-11" db="EMBL/GenBank/DDBJ databases">
        <title>Genome-resolved metagenomics identifies genetic mobility, metabolic interactions, and unexpected diversity in perchlorate-reducing communities.</title>
        <authorList>
            <person name="Barnum T.P."/>
            <person name="Figueroa I.A."/>
            <person name="Carlstrom C.I."/>
            <person name="Lucas L.N."/>
            <person name="Engelbrektson A.L."/>
            <person name="Coates J.D."/>
        </authorList>
    </citation>
    <scope>NUCLEOTIDE SEQUENCE [LARGE SCALE GENOMIC DNA]</scope>
    <source>
        <strain evidence="1">BM706</strain>
    </source>
</reference>
<dbReference type="SUPFAM" id="SSF52266">
    <property type="entry name" value="SGNH hydrolase"/>
    <property type="match status" value="1"/>
</dbReference>
<organism evidence="1 2">
    <name type="scientific">Muiribacterium halophilum</name>
    <dbReference type="NCBI Taxonomy" id="2053465"/>
    <lineage>
        <taxon>Bacteria</taxon>
        <taxon>Candidatus Muiribacteriota</taxon>
        <taxon>Candidatus Muiribacteriia</taxon>
        <taxon>Candidatus Muiribacteriales</taxon>
        <taxon>Candidatus Muiribacteriaceae</taxon>
        <taxon>Candidatus Muiribacterium</taxon>
    </lineage>
</organism>
<evidence type="ECO:0000313" key="1">
    <source>
        <dbReference type="EMBL" id="PLX15567.1"/>
    </source>
</evidence>
<sequence>MSLFKLSRYEEALKYSNEAVKKFPRDDEITLLWIKARAHNCEKDFSKQFVVKKLHEVLIKMNGDVSNLLVAGDLYKEFDNKRLAIMWYKKALELNSMASEPVNRLLDIYTNDADLENAKKILRIGKQNNPYNLEIELYEKRIDMMQEGNEKDLSELLSLKEKIPFVYTDVFVMDTLIMTSKLHNMPVVKMIDELLSKENGFSKKELLITKAYFLEQENNTKDAIKVYKELFEITNKISYLKIKADLLYNIGDIKSSIKEYERIENILPENKKYLLYFTLSYLYRKTNDFKGLIRCYKGMYDRFPENTNVWFALTDAYISKAQYQDADALLDKLLKKDIKNDFIYRMIIERKVDIKIHQGEYKEAIRNLKMLISHLNEKEKNDAYESIAEYYKVINEYENAQEYYKKAGDKNSLKELRYYLSEDQSKIFEWMKKDYKKIIRLCRENNARPIFINYFEWSMAPMKELCSQEKVELIDVYKEFQKKKQTKEDYISYFQTDGHLTKKGNELMVDYILVHLKDLK</sequence>
<dbReference type="InterPro" id="IPR036514">
    <property type="entry name" value="SGNH_hydro_sf"/>
</dbReference>
<proteinExistence type="predicted"/>
<dbReference type="Proteomes" id="UP000234857">
    <property type="component" value="Unassembled WGS sequence"/>
</dbReference>
<dbReference type="InterPro" id="IPR011990">
    <property type="entry name" value="TPR-like_helical_dom_sf"/>
</dbReference>